<keyword evidence="5" id="KW-1185">Reference proteome</keyword>
<evidence type="ECO:0000313" key="4">
    <source>
        <dbReference type="EMBL" id="KAA1188912.1"/>
    </source>
</evidence>
<dbReference type="Pfam" id="PF08238">
    <property type="entry name" value="Sel1"/>
    <property type="match status" value="1"/>
</dbReference>
<feature type="signal peptide" evidence="2">
    <location>
        <begin position="1"/>
        <end position="45"/>
    </location>
</feature>
<feature type="compositionally biased region" description="Pro residues" evidence="1">
    <location>
        <begin position="192"/>
        <end position="204"/>
    </location>
</feature>
<evidence type="ECO:0000313" key="5">
    <source>
        <dbReference type="Proteomes" id="UP000323708"/>
    </source>
</evidence>
<dbReference type="PANTHER" id="PTHR45011">
    <property type="entry name" value="DAP3-BINDING CELL DEATH ENHANCER 1"/>
    <property type="match status" value="1"/>
</dbReference>
<dbReference type="AlphaFoldDB" id="A0A5B0WPH4"/>
<feature type="domain" description="SPOR" evidence="3">
    <location>
        <begin position="234"/>
        <end position="314"/>
    </location>
</feature>
<feature type="compositionally biased region" description="Low complexity" evidence="1">
    <location>
        <begin position="205"/>
        <end position="220"/>
    </location>
</feature>
<dbReference type="InterPro" id="IPR036680">
    <property type="entry name" value="SPOR-like_sf"/>
</dbReference>
<dbReference type="InterPro" id="IPR011990">
    <property type="entry name" value="TPR-like_helical_dom_sf"/>
</dbReference>
<feature type="region of interest" description="Disordered" evidence="1">
    <location>
        <begin position="154"/>
        <end position="231"/>
    </location>
</feature>
<keyword evidence="2" id="KW-0732">Signal</keyword>
<sequence>MRMQPVTRSRILLPMSTVATTHPPLRLRCLLALLALLTVTPAALAAGTLEDGYDAYERGDIAAAVGIWQELAIQGDATAQLNLGQLYRLGQGVKQSDEQAVEWYILAAQNGSEIAAVTLVQMEQDGRASKADVAKAFPDNQGTLANSLAVMAGGTAPVTPPEPEPEPEPVAARPAPRPAEPATVAVATPVQPAQPAPAAAPAPAKPAAAAPAPRVAVRPTTKASPAAPRQRITPLPRGQYVIQLLASASRDPLANYAGEKLSGSRERQHIVYTRRGTKKEYLLLLGPYPSQAAANSALGRQPQAVRQGMPWVGGQPWVRTTDSVMKIAHYATE</sequence>
<dbReference type="Pfam" id="PF05036">
    <property type="entry name" value="SPOR"/>
    <property type="match status" value="1"/>
</dbReference>
<feature type="chain" id="PRO_5022710028" description="SPOR domain-containing protein" evidence="2">
    <location>
        <begin position="46"/>
        <end position="333"/>
    </location>
</feature>
<name>A0A5B0WPH4_9GAMM</name>
<dbReference type="SMART" id="SM00671">
    <property type="entry name" value="SEL1"/>
    <property type="match status" value="1"/>
</dbReference>
<dbReference type="EMBL" id="VTUX01000009">
    <property type="protein sequence ID" value="KAA1188912.1"/>
    <property type="molecule type" value="Genomic_DNA"/>
</dbReference>
<dbReference type="GO" id="GO:0042834">
    <property type="term" value="F:peptidoglycan binding"/>
    <property type="evidence" value="ECO:0007669"/>
    <property type="project" value="InterPro"/>
</dbReference>
<dbReference type="InterPro" id="IPR052748">
    <property type="entry name" value="ISR_Activator"/>
</dbReference>
<feature type="compositionally biased region" description="Low complexity" evidence="1">
    <location>
        <begin position="169"/>
        <end position="191"/>
    </location>
</feature>
<protein>
    <recommendedName>
        <fullName evidence="3">SPOR domain-containing protein</fullName>
    </recommendedName>
</protein>
<dbReference type="Gene3D" id="3.30.70.1070">
    <property type="entry name" value="Sporulation related repeat"/>
    <property type="match status" value="1"/>
</dbReference>
<evidence type="ECO:0000256" key="2">
    <source>
        <dbReference type="SAM" id="SignalP"/>
    </source>
</evidence>
<organism evidence="4 5">
    <name type="scientific">Pseudohalioglobus sediminis</name>
    <dbReference type="NCBI Taxonomy" id="2606449"/>
    <lineage>
        <taxon>Bacteria</taxon>
        <taxon>Pseudomonadati</taxon>
        <taxon>Pseudomonadota</taxon>
        <taxon>Gammaproteobacteria</taxon>
        <taxon>Cellvibrionales</taxon>
        <taxon>Halieaceae</taxon>
        <taxon>Pseudohalioglobus</taxon>
    </lineage>
</organism>
<evidence type="ECO:0000259" key="3">
    <source>
        <dbReference type="PROSITE" id="PS51724"/>
    </source>
</evidence>
<dbReference type="InterPro" id="IPR007730">
    <property type="entry name" value="SPOR-like_dom"/>
</dbReference>
<evidence type="ECO:0000256" key="1">
    <source>
        <dbReference type="SAM" id="MobiDB-lite"/>
    </source>
</evidence>
<dbReference type="PROSITE" id="PS51724">
    <property type="entry name" value="SPOR"/>
    <property type="match status" value="1"/>
</dbReference>
<dbReference type="InterPro" id="IPR006597">
    <property type="entry name" value="Sel1-like"/>
</dbReference>
<accession>A0A5B0WPH4</accession>
<reference evidence="4 5" key="1">
    <citation type="submission" date="2019-09" db="EMBL/GenBank/DDBJ databases">
        <authorList>
            <person name="Chen X.-Y."/>
        </authorList>
    </citation>
    <scope>NUCLEOTIDE SEQUENCE [LARGE SCALE GENOMIC DNA]</scope>
    <source>
        <strain evidence="4 5">NY5</strain>
    </source>
</reference>
<proteinExistence type="predicted"/>
<dbReference type="PANTHER" id="PTHR45011:SF1">
    <property type="entry name" value="DAP3-BINDING CELL DEATH ENHANCER 1"/>
    <property type="match status" value="1"/>
</dbReference>
<dbReference type="SUPFAM" id="SSF81901">
    <property type="entry name" value="HCP-like"/>
    <property type="match status" value="1"/>
</dbReference>
<gene>
    <name evidence="4" type="ORF">F0M18_17060</name>
</gene>
<dbReference type="Proteomes" id="UP000323708">
    <property type="component" value="Unassembled WGS sequence"/>
</dbReference>
<dbReference type="Gene3D" id="1.25.40.10">
    <property type="entry name" value="Tetratricopeptide repeat domain"/>
    <property type="match status" value="1"/>
</dbReference>
<comment type="caution">
    <text evidence="4">The sequence shown here is derived from an EMBL/GenBank/DDBJ whole genome shotgun (WGS) entry which is preliminary data.</text>
</comment>